<feature type="region of interest" description="Disordered" evidence="1">
    <location>
        <begin position="123"/>
        <end position="190"/>
    </location>
</feature>
<feature type="region of interest" description="Disordered" evidence="1">
    <location>
        <begin position="957"/>
        <end position="978"/>
    </location>
</feature>
<feature type="region of interest" description="Disordered" evidence="1">
    <location>
        <begin position="1"/>
        <end position="58"/>
    </location>
</feature>
<feature type="compositionally biased region" description="Low complexity" evidence="1">
    <location>
        <begin position="957"/>
        <end position="970"/>
    </location>
</feature>
<feature type="region of interest" description="Disordered" evidence="1">
    <location>
        <begin position="587"/>
        <end position="629"/>
    </location>
</feature>
<feature type="compositionally biased region" description="Basic and acidic residues" evidence="1">
    <location>
        <begin position="1065"/>
        <end position="1075"/>
    </location>
</feature>
<evidence type="ECO:0000259" key="2">
    <source>
        <dbReference type="Pfam" id="PF15262"/>
    </source>
</evidence>
<feature type="compositionally biased region" description="Low complexity" evidence="1">
    <location>
        <begin position="1082"/>
        <end position="1093"/>
    </location>
</feature>
<evidence type="ECO:0000256" key="1">
    <source>
        <dbReference type="SAM" id="MobiDB-lite"/>
    </source>
</evidence>
<dbReference type="CTD" id="101883152"/>
<feature type="region of interest" description="Disordered" evidence="1">
    <location>
        <begin position="737"/>
        <end position="756"/>
    </location>
</feature>
<dbReference type="AlphaFoldDB" id="A0A9Y4KNA4"/>
<dbReference type="PANTHER" id="PTHR47743">
    <property type="entry name" value="KIAA1210 / KIAA1211 FAMILY MEMBER"/>
    <property type="match status" value="1"/>
</dbReference>
<name>A0A9Y4KNA4_9TELE</name>
<dbReference type="PANTHER" id="PTHR47743:SF1">
    <property type="entry name" value="CRACD-LIKE PROTEIN"/>
    <property type="match status" value="1"/>
</dbReference>
<keyword evidence="3" id="KW-1185">Reference proteome</keyword>
<dbReference type="Pfam" id="PF15262">
    <property type="entry name" value="DUF4592"/>
    <property type="match status" value="1"/>
</dbReference>
<feature type="region of interest" description="Disordered" evidence="1">
    <location>
        <begin position="690"/>
        <end position="713"/>
    </location>
</feature>
<proteinExistence type="predicted"/>
<organism evidence="3 4">
    <name type="scientific">Stegastes partitus</name>
    <name type="common">bicolor damselfish</name>
    <dbReference type="NCBI Taxonomy" id="144197"/>
    <lineage>
        <taxon>Eukaryota</taxon>
        <taxon>Metazoa</taxon>
        <taxon>Chordata</taxon>
        <taxon>Craniata</taxon>
        <taxon>Vertebrata</taxon>
        <taxon>Euteleostomi</taxon>
        <taxon>Actinopterygii</taxon>
        <taxon>Neopterygii</taxon>
        <taxon>Teleostei</taxon>
        <taxon>Neoteleostei</taxon>
        <taxon>Acanthomorphata</taxon>
        <taxon>Ovalentaria</taxon>
        <taxon>Pomacentridae</taxon>
        <taxon>Stegastes</taxon>
    </lineage>
</organism>
<feature type="domain" description="DUF4592" evidence="2">
    <location>
        <begin position="116"/>
        <end position="243"/>
    </location>
</feature>
<feature type="compositionally biased region" description="Basic and acidic residues" evidence="1">
    <location>
        <begin position="867"/>
        <end position="876"/>
    </location>
</feature>
<dbReference type="Proteomes" id="UP000694891">
    <property type="component" value="Unplaced"/>
</dbReference>
<feature type="region of interest" description="Disordered" evidence="1">
    <location>
        <begin position="859"/>
        <end position="885"/>
    </location>
</feature>
<dbReference type="GeneID" id="103368141"/>
<feature type="region of interest" description="Disordered" evidence="1">
    <location>
        <begin position="817"/>
        <end position="837"/>
    </location>
</feature>
<evidence type="ECO:0000313" key="4">
    <source>
        <dbReference type="RefSeq" id="XP_008294623.1"/>
    </source>
</evidence>
<feature type="region of interest" description="Disordered" evidence="1">
    <location>
        <begin position="483"/>
        <end position="569"/>
    </location>
</feature>
<dbReference type="InterPro" id="IPR026713">
    <property type="entry name" value="CRACD-like"/>
</dbReference>
<gene>
    <name evidence="4" type="primary">cracdla</name>
</gene>
<feature type="compositionally biased region" description="Polar residues" evidence="1">
    <location>
        <begin position="156"/>
        <end position="169"/>
    </location>
</feature>
<accession>A0A9Y4KNA4</accession>
<feature type="compositionally biased region" description="Basic residues" evidence="1">
    <location>
        <begin position="18"/>
        <end position="36"/>
    </location>
</feature>
<feature type="compositionally biased region" description="Polar residues" evidence="1">
    <location>
        <begin position="1094"/>
        <end position="1104"/>
    </location>
</feature>
<reference evidence="4" key="1">
    <citation type="submission" date="2025-08" db="UniProtKB">
        <authorList>
            <consortium name="RefSeq"/>
        </authorList>
    </citation>
    <scope>IDENTIFICATION</scope>
</reference>
<feature type="compositionally biased region" description="Basic and acidic residues" evidence="1">
    <location>
        <begin position="531"/>
        <end position="553"/>
    </location>
</feature>
<dbReference type="InterPro" id="IPR028030">
    <property type="entry name" value="DUF4592"/>
</dbReference>
<feature type="compositionally biased region" description="Polar residues" evidence="1">
    <location>
        <begin position="817"/>
        <end position="830"/>
    </location>
</feature>
<feature type="compositionally biased region" description="Low complexity" evidence="1">
    <location>
        <begin position="172"/>
        <end position="183"/>
    </location>
</feature>
<feature type="compositionally biased region" description="Basic and acidic residues" evidence="1">
    <location>
        <begin position="130"/>
        <end position="155"/>
    </location>
</feature>
<feature type="compositionally biased region" description="Acidic residues" evidence="1">
    <location>
        <begin position="607"/>
        <end position="619"/>
    </location>
</feature>
<protein>
    <submittedName>
        <fullName evidence="4">Uncharacterized protein KIAA1211-like</fullName>
    </submittedName>
</protein>
<feature type="region of interest" description="Disordered" evidence="1">
    <location>
        <begin position="1011"/>
        <end position="1123"/>
    </location>
</feature>
<feature type="compositionally biased region" description="Basic and acidic residues" evidence="1">
    <location>
        <begin position="620"/>
        <end position="629"/>
    </location>
</feature>
<feature type="region of interest" description="Disordered" evidence="1">
    <location>
        <begin position="651"/>
        <end position="675"/>
    </location>
</feature>
<feature type="compositionally biased region" description="Polar residues" evidence="1">
    <location>
        <begin position="504"/>
        <end position="513"/>
    </location>
</feature>
<sequence>MESFSGDTEENTEDIPGRKKSKFKALKTRLFGKSKRAGGEENTKLSQSVSDISAGKGLGSDEDLVCSQGIMGSRALSHESIFLTGHVLTDAEPARDSSQQNVHSKIKALQTKLLQQKLHFGPPPAVLPIKRPEDLSSHSEDCLDHSPPDGSREDVTSQGALTKTTSQPASCPFSPFPKSLPTKSLPPTPSHSFSLFGPTISSSSTVESPLDFNTPAQFTPCLDTSAARHRMAVKPRNQRASTKRKLTVSLSLSHTLNNVDHLKSVDEQEQELDSQEEVTVETEHTTESQHLPSKYAEVAPVTSEVAPILSEVTSILSEVAPVTSEVAPIPSEVTSILSEVAPIPSEVAPVTSEVAPVTSELASVASGVAAIPSQLAPVTPDAAPKPPSLSFPHQDHPLPGIAPSVLRVKPRRPLDAMSSKRPHSSYIESELKGKREADFEIQLMSHDKRSTLNKAGVAQVPPDPLSSTFNSMVMFRSSSVRQQVQAEGDSTRGIRRPAPGSGSFHLSISTARNQDGERPRSGSFVGVLEQTEAKHKPVGGIEDKSVREKEEIRGLQPRGGPFGVGRLRQEEPRSTVFSWDKRDSFKKVEPVTPSKRVPADTGAVEREEVESSQEEVEEAVEAKEVQEEEGKTAFGIKLRSTSQSVRLRSNPISNHHSKTVLCEDQSEKQKQQETRDSANFLIEKLAENVSFTPTNLGEPRPRDPTPSGLSPPVKHSALFTIDPPIMPTEVQMIASNPKEAETAPQEPEPAPQTAASEVSWMSLAMEKTRSLQQLFTSRFPRDFTGMQTAARPQAQAQPTNQTEAVTGAQIQTVKIQPSVTQSEAENQPSADTVKAEAVLSRSQAQTVGSLPVVQQKVSVTSTATSKEPQKQTREDQLSTTLSHPVSHPAVHATSWITQSPVHFSSQTDATSQFAQGSASQSFAQSYLSSSQQQPSWSNRSPAAQLKSTAVPLASVATVSSAATPPSVSTLGRQEGEATVQKDARSLSVRRAVWSGSVSDRAVFLEKRAEWSAPPGPKGVELRKPQTDVQTSDEPPALVKTASLSRDTMPEGRQGVKLAESSPTKVLERPLEEKWQRKNVAASSLRSSSPTLPSGLQSMSDSGQPSWMELAKRKSMAWSDKTMD</sequence>
<dbReference type="RefSeq" id="XP_008294623.1">
    <property type="nucleotide sequence ID" value="XM_008296401.1"/>
</dbReference>
<feature type="compositionally biased region" description="Basic and acidic residues" evidence="1">
    <location>
        <begin position="665"/>
        <end position="675"/>
    </location>
</feature>
<evidence type="ECO:0000313" key="3">
    <source>
        <dbReference type="Proteomes" id="UP000694891"/>
    </source>
</evidence>